<reference evidence="1" key="1">
    <citation type="submission" date="2024-08" db="EMBL/GenBank/DDBJ databases">
        <title>Lentilactobacillus sp. nov., isolated from tree bark.</title>
        <authorList>
            <person name="Phuengjayaem S."/>
            <person name="Tanasupawat S."/>
        </authorList>
    </citation>
    <scope>NUCLEOTIDE SEQUENCE</scope>
    <source>
        <strain evidence="1">SPB1-3</strain>
    </source>
</reference>
<sequence>MKKRRRLMVVGLSALALVAAGLFGAGMYFYQVAVVPAPKTFLAKDKPIKQSNPLYPAHKWYQSVSKERWYETSAGQNLRLDANYIPAATKTNKTVLVAHGFMSNKDKMFAYAYMFHKLGYNVLLPDARGHGDSQGKYIGFGWPERLDYDKWIKQVIKRNGNNSQIVMFGVSMGGATTMMVSGTKLPRQVKAFVEDCGYTSANDEIEYQAKQLYHMPVVPRFPLVDIVSGITQVKDGYNFKEASSLNQVKKNHRPMMFIHGSEDQFVPTRMVYPLYHATKGPKELLIVKGAGHAQSYEKNPDLYTQKVSQFLTKYVK</sequence>
<dbReference type="Proteomes" id="UP001149860">
    <property type="component" value="Chromosome"/>
</dbReference>
<proteinExistence type="predicted"/>
<keyword evidence="1" id="KW-0378">Hydrolase</keyword>
<protein>
    <submittedName>
        <fullName evidence="1">Alpha/beta hydrolase</fullName>
    </submittedName>
</protein>
<gene>
    <name evidence="1" type="ORF">O0236_009575</name>
</gene>
<name>A0ACD5DEJ5_9LACO</name>
<keyword evidence="2" id="KW-1185">Reference proteome</keyword>
<evidence type="ECO:0000313" key="1">
    <source>
        <dbReference type="EMBL" id="XFD39631.1"/>
    </source>
</evidence>
<organism evidence="1 2">
    <name type="scientific">Lentilactobacillus terminaliae</name>
    <dbReference type="NCBI Taxonomy" id="3003483"/>
    <lineage>
        <taxon>Bacteria</taxon>
        <taxon>Bacillati</taxon>
        <taxon>Bacillota</taxon>
        <taxon>Bacilli</taxon>
        <taxon>Lactobacillales</taxon>
        <taxon>Lactobacillaceae</taxon>
        <taxon>Lentilactobacillus</taxon>
    </lineage>
</organism>
<evidence type="ECO:0000313" key="2">
    <source>
        <dbReference type="Proteomes" id="UP001149860"/>
    </source>
</evidence>
<accession>A0ACD5DEJ5</accession>
<dbReference type="EMBL" id="CP168151">
    <property type="protein sequence ID" value="XFD39631.1"/>
    <property type="molecule type" value="Genomic_DNA"/>
</dbReference>